<name>A0A6G1SM89_9ACAR</name>
<sequence length="577" mass="63178">MAATKRWTLFFILSLASISEAAKQNQPVMNPACVPSPRQRDARQHKQQTTTTNSNTNNNFNPAYVICPPVILNKPEEFVVGAGSNVTLSCSAQGTQPLTFVWFQDEKNLTVGTGSGNQSDPPPSTKLLEERRYEIQEEISPGNVTTSMLYLMNLKITDTSVFLCWVENSAGYTIGNFSLIVNDSLPSNSPGRGGGSGGFFSDLGAKTARLIGLDTNNSSGLQIATIIIALLVLLSTAAVICLIVLKRVSSQSSKYTSSTKSDLKSNQMSASHKFNHQASKTAEAGQMFASSDEDGITDDERDERSSNGGSSSGSQSSCRKNNTRVLAAAELDGFIDYMRSGIINMDYQSMSPVIQFNNNNQKSAQVDFKKQHQHQPQQLTQLNHFPSASNASSQHAFYSSHPSNGSNSRATTLSDLSPSSESANTSFSTTNQMMGVHPHQQQQQQHVSTNMTSNPILRQQNMTNCDLTNHHQEMVNSSAIPNCATSDYLNGYSEGRMAVHQIMPHMYLGPYHPSQMPYDPTNLIAHTSRPSSMNGRPELVQNVVFQDMIDQNGYPNGQQRQQYQMHNPPSGPFTHIL</sequence>
<feature type="compositionally biased region" description="Polar residues" evidence="1">
    <location>
        <begin position="266"/>
        <end position="280"/>
    </location>
</feature>
<feature type="region of interest" description="Disordered" evidence="1">
    <location>
        <begin position="255"/>
        <end position="320"/>
    </location>
</feature>
<protein>
    <recommendedName>
        <fullName evidence="4">Ig-like domain-containing protein</fullName>
    </recommendedName>
</protein>
<feature type="signal peptide" evidence="3">
    <location>
        <begin position="1"/>
        <end position="21"/>
    </location>
</feature>
<dbReference type="Gene3D" id="2.60.40.10">
    <property type="entry name" value="Immunoglobulins"/>
    <property type="match status" value="1"/>
</dbReference>
<dbReference type="Pfam" id="PF13927">
    <property type="entry name" value="Ig_3"/>
    <property type="match status" value="1"/>
</dbReference>
<dbReference type="EMBL" id="GGYP01006863">
    <property type="protein sequence ID" value="MDE51634.1"/>
    <property type="molecule type" value="Transcribed_RNA"/>
</dbReference>
<dbReference type="SMART" id="SM00409">
    <property type="entry name" value="IG"/>
    <property type="match status" value="1"/>
</dbReference>
<evidence type="ECO:0000259" key="4">
    <source>
        <dbReference type="PROSITE" id="PS50835"/>
    </source>
</evidence>
<accession>A0A6G1SM89</accession>
<proteinExistence type="predicted"/>
<feature type="region of interest" description="Disordered" evidence="1">
    <location>
        <begin position="388"/>
        <end position="428"/>
    </location>
</feature>
<gene>
    <name evidence="5" type="ORF">g.17805</name>
</gene>
<dbReference type="SUPFAM" id="SSF48726">
    <property type="entry name" value="Immunoglobulin"/>
    <property type="match status" value="1"/>
</dbReference>
<feature type="region of interest" description="Disordered" evidence="1">
    <location>
        <begin position="551"/>
        <end position="577"/>
    </location>
</feature>
<feature type="domain" description="Ig-like" evidence="4">
    <location>
        <begin position="68"/>
        <end position="175"/>
    </location>
</feature>
<feature type="compositionally biased region" description="Low complexity" evidence="1">
    <location>
        <begin position="49"/>
        <end position="58"/>
    </location>
</feature>
<dbReference type="PROSITE" id="PS50835">
    <property type="entry name" value="IG_LIKE"/>
    <property type="match status" value="1"/>
</dbReference>
<evidence type="ECO:0000256" key="2">
    <source>
        <dbReference type="SAM" id="Phobius"/>
    </source>
</evidence>
<keyword evidence="3" id="KW-0732">Signal</keyword>
<feature type="compositionally biased region" description="Low complexity" evidence="1">
    <location>
        <begin position="306"/>
        <end position="317"/>
    </location>
</feature>
<keyword evidence="2" id="KW-1133">Transmembrane helix</keyword>
<feature type="compositionally biased region" description="Polar residues" evidence="1">
    <location>
        <begin position="553"/>
        <end position="567"/>
    </location>
</feature>
<keyword evidence="2" id="KW-0812">Transmembrane</keyword>
<feature type="chain" id="PRO_5026337727" description="Ig-like domain-containing protein" evidence="3">
    <location>
        <begin position="22"/>
        <end position="577"/>
    </location>
</feature>
<reference evidence="5" key="1">
    <citation type="submission" date="2018-10" db="EMBL/GenBank/DDBJ databases">
        <title>Transcriptome assembly of Aceria tosichella (Wheat curl mite) Type 2.</title>
        <authorList>
            <person name="Scully E.D."/>
            <person name="Geib S.M."/>
            <person name="Palmer N.A."/>
            <person name="Gupta A.K."/>
            <person name="Sarath G."/>
            <person name="Tatineni S."/>
        </authorList>
    </citation>
    <scope>NUCLEOTIDE SEQUENCE</scope>
    <source>
        <strain evidence="5">LincolnNE</strain>
    </source>
</reference>
<feature type="transmembrane region" description="Helical" evidence="2">
    <location>
        <begin position="223"/>
        <end position="245"/>
    </location>
</feature>
<organism evidence="5">
    <name type="scientific">Aceria tosichella</name>
    <name type="common">wheat curl mite</name>
    <dbReference type="NCBI Taxonomy" id="561515"/>
    <lineage>
        <taxon>Eukaryota</taxon>
        <taxon>Metazoa</taxon>
        <taxon>Ecdysozoa</taxon>
        <taxon>Arthropoda</taxon>
        <taxon>Chelicerata</taxon>
        <taxon>Arachnida</taxon>
        <taxon>Acari</taxon>
        <taxon>Acariformes</taxon>
        <taxon>Trombidiformes</taxon>
        <taxon>Prostigmata</taxon>
        <taxon>Eupodina</taxon>
        <taxon>Eriophyoidea</taxon>
        <taxon>Eriophyidae</taxon>
        <taxon>Eriophyinae</taxon>
        <taxon>Aceriini</taxon>
        <taxon>Aceria</taxon>
    </lineage>
</organism>
<dbReference type="InterPro" id="IPR007110">
    <property type="entry name" value="Ig-like_dom"/>
</dbReference>
<dbReference type="InterPro" id="IPR003599">
    <property type="entry name" value="Ig_sub"/>
</dbReference>
<feature type="region of interest" description="Disordered" evidence="1">
    <location>
        <begin position="26"/>
        <end position="58"/>
    </location>
</feature>
<keyword evidence="2" id="KW-0472">Membrane</keyword>
<evidence type="ECO:0000256" key="3">
    <source>
        <dbReference type="SAM" id="SignalP"/>
    </source>
</evidence>
<dbReference type="InterPro" id="IPR036179">
    <property type="entry name" value="Ig-like_dom_sf"/>
</dbReference>
<feature type="compositionally biased region" description="Acidic residues" evidence="1">
    <location>
        <begin position="291"/>
        <end position="301"/>
    </location>
</feature>
<evidence type="ECO:0000256" key="1">
    <source>
        <dbReference type="SAM" id="MobiDB-lite"/>
    </source>
</evidence>
<dbReference type="AlphaFoldDB" id="A0A6G1SM89"/>
<evidence type="ECO:0000313" key="5">
    <source>
        <dbReference type="EMBL" id="MDE51634.1"/>
    </source>
</evidence>
<dbReference type="InterPro" id="IPR013783">
    <property type="entry name" value="Ig-like_fold"/>
</dbReference>